<keyword evidence="3" id="KW-1185">Reference proteome</keyword>
<dbReference type="NCBIfam" id="TIGR00229">
    <property type="entry name" value="sensory_box"/>
    <property type="match status" value="2"/>
</dbReference>
<dbReference type="CDD" id="cd00130">
    <property type="entry name" value="PAS"/>
    <property type="match status" value="1"/>
</dbReference>
<accession>A0A1I5VRM1</accession>
<dbReference type="InterPro" id="IPR000014">
    <property type="entry name" value="PAS"/>
</dbReference>
<dbReference type="SUPFAM" id="SSF55785">
    <property type="entry name" value="PYP-like sensor domain (PAS domain)"/>
    <property type="match status" value="2"/>
</dbReference>
<organism evidence="2 3">
    <name type="scientific">Tranquillimonas alkanivorans</name>
    <dbReference type="NCBI Taxonomy" id="441119"/>
    <lineage>
        <taxon>Bacteria</taxon>
        <taxon>Pseudomonadati</taxon>
        <taxon>Pseudomonadota</taxon>
        <taxon>Alphaproteobacteria</taxon>
        <taxon>Rhodobacterales</taxon>
        <taxon>Roseobacteraceae</taxon>
        <taxon>Tranquillimonas</taxon>
    </lineage>
</organism>
<reference evidence="2 3" key="1">
    <citation type="submission" date="2016-10" db="EMBL/GenBank/DDBJ databases">
        <authorList>
            <person name="de Groot N.N."/>
        </authorList>
    </citation>
    <scope>NUCLEOTIDE SEQUENCE [LARGE SCALE GENOMIC DNA]</scope>
    <source>
        <strain evidence="2 3">DSM 19547</strain>
    </source>
</reference>
<gene>
    <name evidence="2" type="ORF">SAMN04488047_1352</name>
</gene>
<dbReference type="InterPro" id="IPR035965">
    <property type="entry name" value="PAS-like_dom_sf"/>
</dbReference>
<name>A0A1I5VRM1_9RHOB</name>
<protein>
    <submittedName>
        <fullName evidence="2">PAS domain S-box-containing protein</fullName>
    </submittedName>
</protein>
<dbReference type="Gene3D" id="3.30.450.20">
    <property type="entry name" value="PAS domain"/>
    <property type="match status" value="2"/>
</dbReference>
<dbReference type="STRING" id="441119.SAMN04488047_1352"/>
<proteinExistence type="predicted"/>
<dbReference type="EMBL" id="FOXA01000035">
    <property type="protein sequence ID" value="SFQ10214.1"/>
    <property type="molecule type" value="Genomic_DNA"/>
</dbReference>
<dbReference type="Proteomes" id="UP000199356">
    <property type="component" value="Unassembled WGS sequence"/>
</dbReference>
<evidence type="ECO:0000313" key="2">
    <source>
        <dbReference type="EMBL" id="SFQ10214.1"/>
    </source>
</evidence>
<evidence type="ECO:0000313" key="3">
    <source>
        <dbReference type="Proteomes" id="UP000199356"/>
    </source>
</evidence>
<dbReference type="InterPro" id="IPR013656">
    <property type="entry name" value="PAS_4"/>
</dbReference>
<dbReference type="PROSITE" id="PS50112">
    <property type="entry name" value="PAS"/>
    <property type="match status" value="1"/>
</dbReference>
<evidence type="ECO:0000259" key="1">
    <source>
        <dbReference type="PROSITE" id="PS50112"/>
    </source>
</evidence>
<sequence length="209" mass="23422">MRLAEMNGLSPEAHLGRRPDEILSGIDDFGALDAGWRRILEAGEPWLDVEVSGETPAHPGERRLWHEHFFPIRRGGRIVGLAAVVEDITERKLAETALKQSETRLRRILDSTVGFAGIMDIHGTLLEANAPALDVGGHERQEVVGRKIWESWWWSHDAEARTRVREAVKRTRAGEIVRYDEEVRAFGDGRMSIAAAHPRLSGMLSPVLI</sequence>
<dbReference type="AlphaFoldDB" id="A0A1I5VRM1"/>
<dbReference type="SMART" id="SM00091">
    <property type="entry name" value="PAS"/>
    <property type="match status" value="1"/>
</dbReference>
<dbReference type="Pfam" id="PF08448">
    <property type="entry name" value="PAS_4"/>
    <property type="match status" value="2"/>
</dbReference>
<feature type="domain" description="PAS" evidence="1">
    <location>
        <begin position="101"/>
        <end position="146"/>
    </location>
</feature>